<dbReference type="PANTHER" id="PTHR10293:SF16">
    <property type="entry name" value="GLUTAREDOXIN-RELATED PROTEIN 5, MITOCHONDRIAL"/>
    <property type="match status" value="1"/>
</dbReference>
<dbReference type="EMBL" id="JAWJWF010000001">
    <property type="protein sequence ID" value="KAK6642067.1"/>
    <property type="molecule type" value="Genomic_DNA"/>
</dbReference>
<dbReference type="InterPro" id="IPR002109">
    <property type="entry name" value="Glutaredoxin"/>
</dbReference>
<evidence type="ECO:0000313" key="3">
    <source>
        <dbReference type="EMBL" id="KAK6642067.1"/>
    </source>
</evidence>
<dbReference type="SUPFAM" id="SSF52833">
    <property type="entry name" value="Thioredoxin-like"/>
    <property type="match status" value="1"/>
</dbReference>
<sequence>MHGVTYDSHDVLQNENMREGIKKYSSWPTIPQVFINGEFIGGCDIVLQMHQNGELIDELKKVGITSALLEKASKDEMEKTKAKK</sequence>
<protein>
    <submittedName>
        <fullName evidence="3">Glutaredoxin- protein 5, mitochondrial</fullName>
    </submittedName>
</protein>
<accession>A0ABR1BFF9</accession>
<evidence type="ECO:0000313" key="4">
    <source>
        <dbReference type="Proteomes" id="UP001359485"/>
    </source>
</evidence>
<dbReference type="InterPro" id="IPR036249">
    <property type="entry name" value="Thioredoxin-like_sf"/>
</dbReference>
<dbReference type="PANTHER" id="PTHR10293">
    <property type="entry name" value="GLUTAREDOXIN FAMILY MEMBER"/>
    <property type="match status" value="1"/>
</dbReference>
<dbReference type="InterPro" id="IPR004480">
    <property type="entry name" value="Monothiol_GRX-rel"/>
</dbReference>
<gene>
    <name evidence="3" type="primary">GLRX5</name>
    <name evidence="3" type="ORF">RUM44_013790</name>
</gene>
<dbReference type="Gene3D" id="3.40.30.10">
    <property type="entry name" value="Glutaredoxin"/>
    <property type="match status" value="1"/>
</dbReference>
<reference evidence="3 4" key="1">
    <citation type="submission" date="2023-09" db="EMBL/GenBank/DDBJ databases">
        <title>Genomes of two closely related lineages of the louse Polyplax serrata with different host specificities.</title>
        <authorList>
            <person name="Martinu J."/>
            <person name="Tarabai H."/>
            <person name="Stefka J."/>
            <person name="Hypsa V."/>
        </authorList>
    </citation>
    <scope>NUCLEOTIDE SEQUENCE [LARGE SCALE GENOMIC DNA]</scope>
    <source>
        <strain evidence="3">98ZLc_SE</strain>
    </source>
</reference>
<evidence type="ECO:0000259" key="2">
    <source>
        <dbReference type="Pfam" id="PF00462"/>
    </source>
</evidence>
<comment type="caution">
    <text evidence="3">The sequence shown here is derived from an EMBL/GenBank/DDBJ whole genome shotgun (WGS) entry which is preliminary data.</text>
</comment>
<dbReference type="Pfam" id="PF00462">
    <property type="entry name" value="Glutaredoxin"/>
    <property type="match status" value="1"/>
</dbReference>
<keyword evidence="1" id="KW-0676">Redox-active center</keyword>
<organism evidence="3 4">
    <name type="scientific">Polyplax serrata</name>
    <name type="common">Common mouse louse</name>
    <dbReference type="NCBI Taxonomy" id="468196"/>
    <lineage>
        <taxon>Eukaryota</taxon>
        <taxon>Metazoa</taxon>
        <taxon>Ecdysozoa</taxon>
        <taxon>Arthropoda</taxon>
        <taxon>Hexapoda</taxon>
        <taxon>Insecta</taxon>
        <taxon>Pterygota</taxon>
        <taxon>Neoptera</taxon>
        <taxon>Paraneoptera</taxon>
        <taxon>Psocodea</taxon>
        <taxon>Troctomorpha</taxon>
        <taxon>Phthiraptera</taxon>
        <taxon>Anoplura</taxon>
        <taxon>Polyplacidae</taxon>
        <taxon>Polyplax</taxon>
    </lineage>
</organism>
<dbReference type="PROSITE" id="PS51354">
    <property type="entry name" value="GLUTAREDOXIN_2"/>
    <property type="match status" value="1"/>
</dbReference>
<feature type="domain" description="Glutaredoxin" evidence="2">
    <location>
        <begin position="2"/>
        <end position="40"/>
    </location>
</feature>
<keyword evidence="4" id="KW-1185">Reference proteome</keyword>
<dbReference type="Proteomes" id="UP001359485">
    <property type="component" value="Unassembled WGS sequence"/>
</dbReference>
<evidence type="ECO:0000256" key="1">
    <source>
        <dbReference type="ARBA" id="ARBA00023284"/>
    </source>
</evidence>
<proteinExistence type="predicted"/>
<name>A0ABR1BFF9_POLSC</name>